<feature type="transmembrane region" description="Helical" evidence="10">
    <location>
        <begin position="212"/>
        <end position="234"/>
    </location>
</feature>
<evidence type="ECO:0000259" key="11">
    <source>
        <dbReference type="Pfam" id="PF00999"/>
    </source>
</evidence>
<evidence type="ECO:0000256" key="7">
    <source>
        <dbReference type="ARBA" id="ARBA00023065"/>
    </source>
</evidence>
<dbReference type="PANTHER" id="PTHR32468">
    <property type="entry name" value="CATION/H + ANTIPORTER"/>
    <property type="match status" value="1"/>
</dbReference>
<feature type="transmembrane region" description="Helical" evidence="10">
    <location>
        <begin position="142"/>
        <end position="161"/>
    </location>
</feature>
<dbReference type="EMBL" id="VAHF01000001">
    <property type="protein sequence ID" value="TXG73812.1"/>
    <property type="molecule type" value="Genomic_DNA"/>
</dbReference>
<gene>
    <name evidence="14" type="ORF">EZV62_002391</name>
</gene>
<feature type="transmembrane region" description="Helical" evidence="10">
    <location>
        <begin position="240"/>
        <end position="258"/>
    </location>
</feature>
<evidence type="ECO:0000313" key="14">
    <source>
        <dbReference type="EMBL" id="TXG73812.1"/>
    </source>
</evidence>
<evidence type="ECO:0000256" key="2">
    <source>
        <dbReference type="ARBA" id="ARBA00022448"/>
    </source>
</evidence>
<keyword evidence="5" id="KW-0630">Potassium</keyword>
<feature type="domain" description="Cation/H(+) antiporter central" evidence="12">
    <location>
        <begin position="498"/>
        <end position="630"/>
    </location>
</feature>
<comment type="similarity">
    <text evidence="9">Belongs to the monovalent cation:proton antiporter 2 (CPA2) transporter (TC 2.A.37) family. CHX (TC 2.A.37.4) subfamily.</text>
</comment>
<feature type="transmembrane region" description="Helical" evidence="10">
    <location>
        <begin position="358"/>
        <end position="377"/>
    </location>
</feature>
<keyword evidence="4 10" id="KW-0812">Transmembrane</keyword>
<evidence type="ECO:0000256" key="10">
    <source>
        <dbReference type="SAM" id="Phobius"/>
    </source>
</evidence>
<evidence type="ECO:0000256" key="4">
    <source>
        <dbReference type="ARBA" id="ARBA00022692"/>
    </source>
</evidence>
<evidence type="ECO:0000256" key="9">
    <source>
        <dbReference type="ARBA" id="ARBA00038341"/>
    </source>
</evidence>
<comment type="caution">
    <text evidence="14">The sequence shown here is derived from an EMBL/GenBank/DDBJ whole genome shotgun (WGS) entry which is preliminary data.</text>
</comment>
<feature type="domain" description="Cation/H(+) antiporter C-terminal" evidence="13">
    <location>
        <begin position="649"/>
        <end position="814"/>
    </location>
</feature>
<feature type="transmembrane region" description="Helical" evidence="10">
    <location>
        <begin position="419"/>
        <end position="443"/>
    </location>
</feature>
<dbReference type="InterPro" id="IPR057291">
    <property type="entry name" value="CHX17_2nd"/>
</dbReference>
<name>A0A5C7IYX7_9ROSI</name>
<dbReference type="InterPro" id="IPR006153">
    <property type="entry name" value="Cation/H_exchanger_TM"/>
</dbReference>
<dbReference type="InterPro" id="IPR057290">
    <property type="entry name" value="CHX17_C"/>
</dbReference>
<evidence type="ECO:0000256" key="1">
    <source>
        <dbReference type="ARBA" id="ARBA00004141"/>
    </source>
</evidence>
<dbReference type="Gene3D" id="3.40.50.12370">
    <property type="match status" value="1"/>
</dbReference>
<keyword evidence="8 10" id="KW-0472">Membrane</keyword>
<dbReference type="Pfam" id="PF23256">
    <property type="entry name" value="CHX17_2nd"/>
    <property type="match status" value="1"/>
</dbReference>
<sequence length="843" mass="92889">MNMENRIIGHYNVSNLQGYEITVCYMQNVSASSSHWQTQNPASLHLPVLALQLAIMIFVSRILMFVFRPLRQPRFVVEAIAGVLLGPSFFGNIGIAKDVFPFESSMLLDTFANFGLIYYMFLVGLEMDLLAVTCMSKKSLSIATATATILISLGAGAGLYFVPVRQTTEAAPLSPKPVGAVFWAITLSITSFPELARILSDFKLLHTDLGRIALTTSIASDIFAWGLLVVAIVTLDDHDILAAAIPTLIFLAICGYVFRPAIAWMIRRTKEKGEQFYEMHIYFILGAVATCGLITDACGSHSMIGGFMLGLIIPKGELAIKILESIDEFVKGIMLPAFFMLNGIRTDLHGLPNIAHLAYAWLITIVATFVKIVITIAMSLYSGMSFRDGLALGGLMNTKGVIALIVLNEGRTMKILDNTTMTVMSTTTLFMTALVGPIVLLANKTTRSARKYKQRTIQRSNPDTELRILTCIHSIGNLSGIINLLDVSNSTQKSPIKVFAVHLVELIGRASAMLAVQEAGKNDSAITNDPSRERVESDQIVSAFERYKERHETVTVHPLTVVSPYVTMHEDIYQFAEDKLAAMILIPFHKQGTITGGLQGSENQYSIRAVNHNLLLKSPCSVGILVDRGLRLSISSKPSEPSSQPPMDLRIAMLFIGGLDDHEALSYAHRIAGTPGVTLTVVRFLQIKMDVEQNANAECHEEEGSCLTTTEESEAEKELDDDYINEFRFKTMFDDSITYLEKYLNNGVELVKDIKTNYNDFDLYVVGRSVEAKSPLIMGISELIDNPELGPIGDILLSSAFTAHALVLVVQQPTSDGFRTKGNFRREKWASPVLNPDYDLRSL</sequence>
<reference evidence="15" key="1">
    <citation type="journal article" date="2019" name="Gigascience">
        <title>De novo genome assembly of the endangered Acer yangbiense, a plant species with extremely small populations endemic to Yunnan Province, China.</title>
        <authorList>
            <person name="Yang J."/>
            <person name="Wariss H.M."/>
            <person name="Tao L."/>
            <person name="Zhang R."/>
            <person name="Yun Q."/>
            <person name="Hollingsworth P."/>
            <person name="Dao Z."/>
            <person name="Luo G."/>
            <person name="Guo H."/>
            <person name="Ma Y."/>
            <person name="Sun W."/>
        </authorList>
    </citation>
    <scope>NUCLEOTIDE SEQUENCE [LARGE SCALE GENOMIC DNA]</scope>
    <source>
        <strain evidence="15">cv. Malutang</strain>
    </source>
</reference>
<dbReference type="Pfam" id="PF00999">
    <property type="entry name" value="Na_H_Exchanger"/>
    <property type="match status" value="1"/>
</dbReference>
<dbReference type="OrthoDB" id="2687058at2759"/>
<feature type="transmembrane region" description="Helical" evidence="10">
    <location>
        <begin position="389"/>
        <end position="407"/>
    </location>
</feature>
<feature type="transmembrane region" description="Helical" evidence="10">
    <location>
        <begin position="116"/>
        <end position="135"/>
    </location>
</feature>
<dbReference type="GO" id="GO:0012505">
    <property type="term" value="C:endomembrane system"/>
    <property type="evidence" value="ECO:0007669"/>
    <property type="project" value="TreeGrafter"/>
</dbReference>
<protein>
    <submittedName>
        <fullName evidence="14">Uncharacterized protein</fullName>
    </submittedName>
</protein>
<feature type="domain" description="Cation/H+ exchanger transmembrane" evidence="11">
    <location>
        <begin position="57"/>
        <end position="437"/>
    </location>
</feature>
<dbReference type="InterPro" id="IPR038770">
    <property type="entry name" value="Na+/solute_symporter_sf"/>
</dbReference>
<evidence type="ECO:0000256" key="5">
    <source>
        <dbReference type="ARBA" id="ARBA00022958"/>
    </source>
</evidence>
<dbReference type="Pfam" id="PF23259">
    <property type="entry name" value="CHX17_C"/>
    <property type="match status" value="1"/>
</dbReference>
<dbReference type="GO" id="GO:0016020">
    <property type="term" value="C:membrane"/>
    <property type="evidence" value="ECO:0007669"/>
    <property type="project" value="UniProtKB-SubCell"/>
</dbReference>
<dbReference type="InterPro" id="IPR050794">
    <property type="entry name" value="CPA2_transporter"/>
</dbReference>
<accession>A0A5C7IYX7</accession>
<dbReference type="GO" id="GO:0006885">
    <property type="term" value="P:regulation of pH"/>
    <property type="evidence" value="ECO:0007669"/>
    <property type="project" value="TreeGrafter"/>
</dbReference>
<evidence type="ECO:0000256" key="6">
    <source>
        <dbReference type="ARBA" id="ARBA00022989"/>
    </source>
</evidence>
<dbReference type="PANTHER" id="PTHR32468:SF74">
    <property type="entry name" value="CATION_H(+) ANTIPORTER 21-RELATED"/>
    <property type="match status" value="1"/>
</dbReference>
<dbReference type="GO" id="GO:0006813">
    <property type="term" value="P:potassium ion transport"/>
    <property type="evidence" value="ECO:0007669"/>
    <property type="project" value="UniProtKB-KW"/>
</dbReference>
<feature type="transmembrane region" description="Helical" evidence="10">
    <location>
        <begin position="75"/>
        <end position="96"/>
    </location>
</feature>
<evidence type="ECO:0000313" key="15">
    <source>
        <dbReference type="Proteomes" id="UP000323000"/>
    </source>
</evidence>
<dbReference type="GO" id="GO:1902600">
    <property type="term" value="P:proton transmembrane transport"/>
    <property type="evidence" value="ECO:0007669"/>
    <property type="project" value="InterPro"/>
</dbReference>
<keyword evidence="6 10" id="KW-1133">Transmembrane helix</keyword>
<feature type="transmembrane region" description="Helical" evidence="10">
    <location>
        <begin position="279"/>
        <end position="304"/>
    </location>
</feature>
<dbReference type="GO" id="GO:0015297">
    <property type="term" value="F:antiporter activity"/>
    <property type="evidence" value="ECO:0007669"/>
    <property type="project" value="InterPro"/>
</dbReference>
<dbReference type="Proteomes" id="UP000323000">
    <property type="component" value="Chromosome 1"/>
</dbReference>
<keyword evidence="7" id="KW-0406">Ion transport</keyword>
<proteinExistence type="inferred from homology"/>
<organism evidence="14 15">
    <name type="scientific">Acer yangbiense</name>
    <dbReference type="NCBI Taxonomy" id="1000413"/>
    <lineage>
        <taxon>Eukaryota</taxon>
        <taxon>Viridiplantae</taxon>
        <taxon>Streptophyta</taxon>
        <taxon>Embryophyta</taxon>
        <taxon>Tracheophyta</taxon>
        <taxon>Spermatophyta</taxon>
        <taxon>Magnoliopsida</taxon>
        <taxon>eudicotyledons</taxon>
        <taxon>Gunneridae</taxon>
        <taxon>Pentapetalae</taxon>
        <taxon>rosids</taxon>
        <taxon>malvids</taxon>
        <taxon>Sapindales</taxon>
        <taxon>Sapindaceae</taxon>
        <taxon>Hippocastanoideae</taxon>
        <taxon>Acereae</taxon>
        <taxon>Acer</taxon>
    </lineage>
</organism>
<keyword evidence="2" id="KW-0813">Transport</keyword>
<dbReference type="Gene3D" id="1.20.1530.20">
    <property type="match status" value="1"/>
</dbReference>
<feature type="transmembrane region" description="Helical" evidence="10">
    <location>
        <begin position="181"/>
        <end position="200"/>
    </location>
</feature>
<dbReference type="AlphaFoldDB" id="A0A5C7IYX7"/>
<feature type="transmembrane region" description="Helical" evidence="10">
    <location>
        <begin position="44"/>
        <end position="63"/>
    </location>
</feature>
<evidence type="ECO:0000259" key="12">
    <source>
        <dbReference type="Pfam" id="PF23256"/>
    </source>
</evidence>
<comment type="subcellular location">
    <subcellularLocation>
        <location evidence="1">Membrane</location>
        <topology evidence="1">Multi-pass membrane protein</topology>
    </subcellularLocation>
</comment>
<evidence type="ECO:0000256" key="8">
    <source>
        <dbReference type="ARBA" id="ARBA00023136"/>
    </source>
</evidence>
<keyword evidence="15" id="KW-1185">Reference proteome</keyword>
<evidence type="ECO:0000259" key="13">
    <source>
        <dbReference type="Pfam" id="PF23259"/>
    </source>
</evidence>
<evidence type="ECO:0000256" key="3">
    <source>
        <dbReference type="ARBA" id="ARBA00022538"/>
    </source>
</evidence>
<keyword evidence="3" id="KW-0633">Potassium transport</keyword>